<proteinExistence type="predicted"/>
<dbReference type="AlphaFoldDB" id="A0A9W9YDW1"/>
<protein>
    <submittedName>
        <fullName evidence="2">Uncharacterized protein</fullName>
    </submittedName>
</protein>
<dbReference type="EMBL" id="MU827782">
    <property type="protein sequence ID" value="KAJ7336625.1"/>
    <property type="molecule type" value="Genomic_DNA"/>
</dbReference>
<reference evidence="2" key="1">
    <citation type="submission" date="2023-01" db="EMBL/GenBank/DDBJ databases">
        <title>Genome assembly of the deep-sea coral Lophelia pertusa.</title>
        <authorList>
            <person name="Herrera S."/>
            <person name="Cordes E."/>
        </authorList>
    </citation>
    <scope>NUCLEOTIDE SEQUENCE</scope>
    <source>
        <strain evidence="2">USNM1676648</strain>
        <tissue evidence="2">Polyp</tissue>
    </source>
</reference>
<evidence type="ECO:0000256" key="1">
    <source>
        <dbReference type="SAM" id="MobiDB-lite"/>
    </source>
</evidence>
<name>A0A9W9YDW1_9CNID</name>
<gene>
    <name evidence="2" type="ORF">OS493_011845</name>
</gene>
<keyword evidence="3" id="KW-1185">Reference proteome</keyword>
<accession>A0A9W9YDW1</accession>
<feature type="region of interest" description="Disordered" evidence="1">
    <location>
        <begin position="1"/>
        <end position="49"/>
    </location>
</feature>
<comment type="caution">
    <text evidence="2">The sequence shown here is derived from an EMBL/GenBank/DDBJ whole genome shotgun (WGS) entry which is preliminary data.</text>
</comment>
<evidence type="ECO:0000313" key="2">
    <source>
        <dbReference type="EMBL" id="KAJ7336625.1"/>
    </source>
</evidence>
<evidence type="ECO:0000313" key="3">
    <source>
        <dbReference type="Proteomes" id="UP001163046"/>
    </source>
</evidence>
<dbReference type="Proteomes" id="UP001163046">
    <property type="component" value="Unassembled WGS sequence"/>
</dbReference>
<organism evidence="2 3">
    <name type="scientific">Desmophyllum pertusum</name>
    <dbReference type="NCBI Taxonomy" id="174260"/>
    <lineage>
        <taxon>Eukaryota</taxon>
        <taxon>Metazoa</taxon>
        <taxon>Cnidaria</taxon>
        <taxon>Anthozoa</taxon>
        <taxon>Hexacorallia</taxon>
        <taxon>Scleractinia</taxon>
        <taxon>Caryophylliina</taxon>
        <taxon>Caryophylliidae</taxon>
        <taxon>Desmophyllum</taxon>
    </lineage>
</organism>
<sequence length="135" mass="14743">MATGGSKKGVHAKEPEKSAPKSATPISQQRQGVRVMHRALRKSNSDQDSNQIADNVAVILKESFASLLERLSQGFNALGQMFQDNLDAGLMSTESKYLNILIFRIEDTSVDGVGVMAEWLKAPDCISGWDPVTYT</sequence>